<dbReference type="EC" id="2.3.-.-" evidence="5"/>
<dbReference type="EMBL" id="JBHSFT010000044">
    <property type="protein sequence ID" value="MFC4663729.1"/>
    <property type="molecule type" value="Genomic_DNA"/>
</dbReference>
<dbReference type="GO" id="GO:0016746">
    <property type="term" value="F:acyltransferase activity"/>
    <property type="evidence" value="ECO:0007669"/>
    <property type="project" value="UniProtKB-KW"/>
</dbReference>
<dbReference type="InterPro" id="IPR016181">
    <property type="entry name" value="Acyl_CoA_acyltransferase"/>
</dbReference>
<reference evidence="6" key="1">
    <citation type="journal article" date="2019" name="Int. J. Syst. Evol. Microbiol.">
        <title>The Global Catalogue of Microorganisms (GCM) 10K type strain sequencing project: providing services to taxonomists for standard genome sequencing and annotation.</title>
        <authorList>
            <consortium name="The Broad Institute Genomics Platform"/>
            <consortium name="The Broad Institute Genome Sequencing Center for Infectious Disease"/>
            <person name="Wu L."/>
            <person name="Ma J."/>
        </authorList>
    </citation>
    <scope>NUCLEOTIDE SEQUENCE [LARGE SCALE GENOMIC DNA]</scope>
    <source>
        <strain evidence="6">CCUG 37257</strain>
    </source>
</reference>
<dbReference type="PANTHER" id="PTHR43792">
    <property type="entry name" value="GNAT FAMILY, PUTATIVE (AFU_ORTHOLOGUE AFUA_3G00765)-RELATED-RELATED"/>
    <property type="match status" value="1"/>
</dbReference>
<dbReference type="Proteomes" id="UP001595988">
    <property type="component" value="Unassembled WGS sequence"/>
</dbReference>
<dbReference type="Gene3D" id="3.40.630.30">
    <property type="match status" value="1"/>
</dbReference>
<keyword evidence="6" id="KW-1185">Reference proteome</keyword>
<dbReference type="PANTHER" id="PTHR43792:SF8">
    <property type="entry name" value="[RIBOSOMAL PROTEIN US5]-ALANINE N-ACETYLTRANSFERASE"/>
    <property type="match status" value="1"/>
</dbReference>
<evidence type="ECO:0000256" key="2">
    <source>
        <dbReference type="ARBA" id="ARBA00023315"/>
    </source>
</evidence>
<accession>A0ABV9K0Z1</accession>
<dbReference type="SUPFAM" id="SSF55729">
    <property type="entry name" value="Acyl-CoA N-acyltransferases (Nat)"/>
    <property type="match status" value="1"/>
</dbReference>
<gene>
    <name evidence="5" type="ORF">ACFO3P_16245</name>
</gene>
<dbReference type="PROSITE" id="PS51186">
    <property type="entry name" value="GNAT"/>
    <property type="match status" value="1"/>
</dbReference>
<evidence type="ECO:0000259" key="4">
    <source>
        <dbReference type="PROSITE" id="PS51186"/>
    </source>
</evidence>
<evidence type="ECO:0000313" key="6">
    <source>
        <dbReference type="Proteomes" id="UP001595988"/>
    </source>
</evidence>
<comment type="caution">
    <text evidence="5">The sequence shown here is derived from an EMBL/GenBank/DDBJ whole genome shotgun (WGS) entry which is preliminary data.</text>
</comment>
<dbReference type="InterPro" id="IPR051531">
    <property type="entry name" value="N-acetyltransferase"/>
</dbReference>
<keyword evidence="1 5" id="KW-0808">Transferase</keyword>
<evidence type="ECO:0000256" key="3">
    <source>
        <dbReference type="ARBA" id="ARBA00038502"/>
    </source>
</evidence>
<name>A0ABV9K0Z1_9BACI</name>
<organism evidence="5 6">
    <name type="scientific">Oceanobacillus aidingensis</name>
    <dbReference type="NCBI Taxonomy" id="645964"/>
    <lineage>
        <taxon>Bacteria</taxon>
        <taxon>Bacillati</taxon>
        <taxon>Bacillota</taxon>
        <taxon>Bacilli</taxon>
        <taxon>Bacillales</taxon>
        <taxon>Bacillaceae</taxon>
        <taxon>Oceanobacillus</taxon>
    </lineage>
</organism>
<evidence type="ECO:0000256" key="1">
    <source>
        <dbReference type="ARBA" id="ARBA00022679"/>
    </source>
</evidence>
<comment type="similarity">
    <text evidence="3">Belongs to the acetyltransferase family. RimJ subfamily.</text>
</comment>
<proteinExistence type="inferred from homology"/>
<feature type="domain" description="N-acetyltransferase" evidence="4">
    <location>
        <begin position="15"/>
        <end position="180"/>
    </location>
</feature>
<protein>
    <submittedName>
        <fullName evidence="5">GNAT family N-acetyltransferase</fullName>
        <ecNumber evidence="5">2.3.-.-</ecNumber>
    </submittedName>
</protein>
<keyword evidence="2 5" id="KW-0012">Acyltransferase</keyword>
<dbReference type="Pfam" id="PF13302">
    <property type="entry name" value="Acetyltransf_3"/>
    <property type="match status" value="1"/>
</dbReference>
<dbReference type="RefSeq" id="WP_289585208.1">
    <property type="nucleotide sequence ID" value="NZ_JBHSFT010000044.1"/>
</dbReference>
<dbReference type="InterPro" id="IPR000182">
    <property type="entry name" value="GNAT_dom"/>
</dbReference>
<sequence>METEKQNLYSETERLILRPLESRDYDRWLEGFRHTLPQQHKHDSPKMDLNGWTQEKFNEAVKRHEQLAMQDEGYILSVFRKSDSKHIGMVGFWTLMRREFQWGFLEYRIHNQFWKNGYGKESVNEGLKFAFNNLHFHRVEAHINLDNTPSIRLAERVGFTYECIRKKFIYESDEWADNLIYYMNSK</sequence>
<evidence type="ECO:0000313" key="5">
    <source>
        <dbReference type="EMBL" id="MFC4663729.1"/>
    </source>
</evidence>